<dbReference type="InterPro" id="IPR035987">
    <property type="entry name" value="Ribosomal_uS8_sf"/>
</dbReference>
<gene>
    <name evidence="5" type="primary">rpsH</name>
    <name evidence="7" type="ORF">A2909_00340</name>
</gene>
<evidence type="ECO:0000256" key="5">
    <source>
        <dbReference type="HAMAP-Rule" id="MF_01302"/>
    </source>
</evidence>
<comment type="subunit">
    <text evidence="5">Part of the 30S ribosomal subunit. Contacts proteins S5 and S12.</text>
</comment>
<evidence type="ECO:0000256" key="3">
    <source>
        <dbReference type="ARBA" id="ARBA00023274"/>
    </source>
</evidence>
<dbReference type="Gene3D" id="3.30.1370.30">
    <property type="match status" value="1"/>
</dbReference>
<dbReference type="HAMAP" id="MF_01302_B">
    <property type="entry name" value="Ribosomal_uS8_B"/>
    <property type="match status" value="1"/>
</dbReference>
<sequence length="129" mass="14690">MDPISDMLIKIKNAQISGKETVLIPHSKFKMEIARVLEKNSFVKNIERHGKKNKKKIEITLKYNKDNKPAIEDLRRVSKQSGRIYRKTRGLKRGRNSYGIAILSTPLGVLSDKEAKKEGVGGEVICEIW</sequence>
<keyword evidence="2 5" id="KW-0689">Ribosomal protein</keyword>
<dbReference type="GO" id="GO:0019843">
    <property type="term" value="F:rRNA binding"/>
    <property type="evidence" value="ECO:0007669"/>
    <property type="project" value="UniProtKB-UniRule"/>
</dbReference>
<comment type="caution">
    <text evidence="7">The sequence shown here is derived from an EMBL/GenBank/DDBJ whole genome shotgun (WGS) entry which is preliminary data.</text>
</comment>
<comment type="function">
    <text evidence="5">One of the primary rRNA binding proteins, it binds directly to 16S rRNA central domain where it helps coordinate assembly of the platform of the 30S subunit.</text>
</comment>
<dbReference type="GO" id="GO:0003735">
    <property type="term" value="F:structural constituent of ribosome"/>
    <property type="evidence" value="ECO:0007669"/>
    <property type="project" value="InterPro"/>
</dbReference>
<dbReference type="Pfam" id="PF00410">
    <property type="entry name" value="Ribosomal_S8"/>
    <property type="match status" value="1"/>
</dbReference>
<dbReference type="GO" id="GO:0005840">
    <property type="term" value="C:ribosome"/>
    <property type="evidence" value="ECO:0007669"/>
    <property type="project" value="UniProtKB-KW"/>
</dbReference>
<evidence type="ECO:0000256" key="1">
    <source>
        <dbReference type="ARBA" id="ARBA00006471"/>
    </source>
</evidence>
<dbReference type="InterPro" id="IPR047863">
    <property type="entry name" value="Ribosomal_uS8_CS"/>
</dbReference>
<dbReference type="PANTHER" id="PTHR11758">
    <property type="entry name" value="40S RIBOSOMAL PROTEIN S15A"/>
    <property type="match status" value="1"/>
</dbReference>
<keyword evidence="5" id="KW-0699">rRNA-binding</keyword>
<dbReference type="FunFam" id="3.30.1490.10:FF:000001">
    <property type="entry name" value="30S ribosomal protein S8"/>
    <property type="match status" value="1"/>
</dbReference>
<accession>A0A1G2LTR7</accession>
<organism evidence="7 8">
    <name type="scientific">Candidatus Tagabacteria bacterium RIFCSPLOWO2_01_FULL_39_11</name>
    <dbReference type="NCBI Taxonomy" id="1802295"/>
    <lineage>
        <taxon>Bacteria</taxon>
        <taxon>Candidatus Tagaibacteriota</taxon>
    </lineage>
</organism>
<dbReference type="AlphaFoldDB" id="A0A1G2LTR7"/>
<dbReference type="SUPFAM" id="SSF56047">
    <property type="entry name" value="Ribosomal protein S8"/>
    <property type="match status" value="1"/>
</dbReference>
<dbReference type="GO" id="GO:1990904">
    <property type="term" value="C:ribonucleoprotein complex"/>
    <property type="evidence" value="ECO:0007669"/>
    <property type="project" value="UniProtKB-KW"/>
</dbReference>
<dbReference type="Proteomes" id="UP000178302">
    <property type="component" value="Unassembled WGS sequence"/>
</dbReference>
<keyword evidence="3 5" id="KW-0687">Ribonucleoprotein</keyword>
<proteinExistence type="inferred from homology"/>
<dbReference type="InterPro" id="IPR000630">
    <property type="entry name" value="Ribosomal_uS8"/>
</dbReference>
<comment type="similarity">
    <text evidence="1 5 6">Belongs to the universal ribosomal protein uS8 family.</text>
</comment>
<keyword evidence="5" id="KW-0694">RNA-binding</keyword>
<dbReference type="Gene3D" id="3.30.1490.10">
    <property type="match status" value="1"/>
</dbReference>
<dbReference type="EMBL" id="MHQZ01000015">
    <property type="protein sequence ID" value="OHA14252.1"/>
    <property type="molecule type" value="Genomic_DNA"/>
</dbReference>
<evidence type="ECO:0000256" key="2">
    <source>
        <dbReference type="ARBA" id="ARBA00022980"/>
    </source>
</evidence>
<dbReference type="GO" id="GO:0005737">
    <property type="term" value="C:cytoplasm"/>
    <property type="evidence" value="ECO:0007669"/>
    <property type="project" value="UniProtKB-ARBA"/>
</dbReference>
<protein>
    <recommendedName>
        <fullName evidence="4 5">Small ribosomal subunit protein uS8</fullName>
    </recommendedName>
</protein>
<dbReference type="PROSITE" id="PS00053">
    <property type="entry name" value="RIBOSOMAL_S8"/>
    <property type="match status" value="1"/>
</dbReference>
<dbReference type="NCBIfam" id="NF001109">
    <property type="entry name" value="PRK00136.1"/>
    <property type="match status" value="1"/>
</dbReference>
<evidence type="ECO:0000313" key="8">
    <source>
        <dbReference type="Proteomes" id="UP000178302"/>
    </source>
</evidence>
<evidence type="ECO:0000256" key="6">
    <source>
        <dbReference type="RuleBase" id="RU003660"/>
    </source>
</evidence>
<reference evidence="7 8" key="1">
    <citation type="journal article" date="2016" name="Nat. Commun.">
        <title>Thousands of microbial genomes shed light on interconnected biogeochemical processes in an aquifer system.</title>
        <authorList>
            <person name="Anantharaman K."/>
            <person name="Brown C.T."/>
            <person name="Hug L.A."/>
            <person name="Sharon I."/>
            <person name="Castelle C.J."/>
            <person name="Probst A.J."/>
            <person name="Thomas B.C."/>
            <person name="Singh A."/>
            <person name="Wilkins M.J."/>
            <person name="Karaoz U."/>
            <person name="Brodie E.L."/>
            <person name="Williams K.H."/>
            <person name="Hubbard S.S."/>
            <person name="Banfield J.F."/>
        </authorList>
    </citation>
    <scope>NUCLEOTIDE SEQUENCE [LARGE SCALE GENOMIC DNA]</scope>
</reference>
<dbReference type="GO" id="GO:0006412">
    <property type="term" value="P:translation"/>
    <property type="evidence" value="ECO:0007669"/>
    <property type="project" value="UniProtKB-UniRule"/>
</dbReference>
<evidence type="ECO:0000313" key="7">
    <source>
        <dbReference type="EMBL" id="OHA14252.1"/>
    </source>
</evidence>
<name>A0A1G2LTR7_9BACT</name>
<evidence type="ECO:0000256" key="4">
    <source>
        <dbReference type="ARBA" id="ARBA00035258"/>
    </source>
</evidence>